<proteinExistence type="predicted"/>
<dbReference type="EMBL" id="QKKF02027262">
    <property type="protein sequence ID" value="RZF35907.1"/>
    <property type="molecule type" value="Genomic_DNA"/>
</dbReference>
<gene>
    <name evidence="1" type="ORF">LSTR_LSTR013956</name>
</gene>
<accession>A0A482WQP7</accession>
<dbReference type="InParanoid" id="A0A482WQP7"/>
<dbReference type="AlphaFoldDB" id="A0A482WQP7"/>
<evidence type="ECO:0000313" key="2">
    <source>
        <dbReference type="Proteomes" id="UP000291343"/>
    </source>
</evidence>
<keyword evidence="2" id="KW-1185">Reference proteome</keyword>
<comment type="caution">
    <text evidence="1">The sequence shown here is derived from an EMBL/GenBank/DDBJ whole genome shotgun (WGS) entry which is preliminary data.</text>
</comment>
<sequence length="76" mass="8410">MGSVFMVNRCCTQLKEGSTLALVPAAGVVWSEEQVVCNWLHTHNWQLTERRAARLAAEMTAEMSSRNGGNLPPRLP</sequence>
<protein>
    <submittedName>
        <fullName evidence="1">Uncharacterized protein</fullName>
    </submittedName>
</protein>
<evidence type="ECO:0000313" key="1">
    <source>
        <dbReference type="EMBL" id="RZF35907.1"/>
    </source>
</evidence>
<name>A0A482WQP7_LAOST</name>
<organism evidence="1 2">
    <name type="scientific">Laodelphax striatellus</name>
    <name type="common">Small brown planthopper</name>
    <name type="synonym">Delphax striatella</name>
    <dbReference type="NCBI Taxonomy" id="195883"/>
    <lineage>
        <taxon>Eukaryota</taxon>
        <taxon>Metazoa</taxon>
        <taxon>Ecdysozoa</taxon>
        <taxon>Arthropoda</taxon>
        <taxon>Hexapoda</taxon>
        <taxon>Insecta</taxon>
        <taxon>Pterygota</taxon>
        <taxon>Neoptera</taxon>
        <taxon>Paraneoptera</taxon>
        <taxon>Hemiptera</taxon>
        <taxon>Auchenorrhyncha</taxon>
        <taxon>Fulgoroidea</taxon>
        <taxon>Delphacidae</taxon>
        <taxon>Criomorphinae</taxon>
        <taxon>Laodelphax</taxon>
    </lineage>
</organism>
<reference evidence="1 2" key="1">
    <citation type="journal article" date="2017" name="Gigascience">
        <title>Genome sequence of the small brown planthopper, Laodelphax striatellus.</title>
        <authorList>
            <person name="Zhu J."/>
            <person name="Jiang F."/>
            <person name="Wang X."/>
            <person name="Yang P."/>
            <person name="Bao Y."/>
            <person name="Zhao W."/>
            <person name="Wang W."/>
            <person name="Lu H."/>
            <person name="Wang Q."/>
            <person name="Cui N."/>
            <person name="Li J."/>
            <person name="Chen X."/>
            <person name="Luo L."/>
            <person name="Yu J."/>
            <person name="Kang L."/>
            <person name="Cui F."/>
        </authorList>
    </citation>
    <scope>NUCLEOTIDE SEQUENCE [LARGE SCALE GENOMIC DNA]</scope>
    <source>
        <strain evidence="1">Lst14</strain>
    </source>
</reference>
<dbReference type="Proteomes" id="UP000291343">
    <property type="component" value="Unassembled WGS sequence"/>
</dbReference>